<name>A0A8T0JDZ9_CERPU</name>
<proteinExistence type="predicted"/>
<evidence type="ECO:0000256" key="1">
    <source>
        <dbReference type="SAM" id="MobiDB-lite"/>
    </source>
</evidence>
<dbReference type="Proteomes" id="UP000822688">
    <property type="component" value="Chromosome 1"/>
</dbReference>
<dbReference type="AlphaFoldDB" id="A0A8T0JDZ9"/>
<dbReference type="EMBL" id="CM026421">
    <property type="protein sequence ID" value="KAG0593312.1"/>
    <property type="molecule type" value="Genomic_DNA"/>
</dbReference>
<protein>
    <submittedName>
        <fullName evidence="2">Uncharacterized protein</fullName>
    </submittedName>
</protein>
<gene>
    <name evidence="2" type="ORF">KC19_1G320600</name>
</gene>
<sequence>MNINLTRKVNPKSNQFLQLQNPILMPCLRVPCLRWSPNNDHLINWKSTTNHQSSTAELGDPLANGAKGPKPSACEWVRFM</sequence>
<organism evidence="2 3">
    <name type="scientific">Ceratodon purpureus</name>
    <name type="common">Fire moss</name>
    <name type="synonym">Dicranum purpureum</name>
    <dbReference type="NCBI Taxonomy" id="3225"/>
    <lineage>
        <taxon>Eukaryota</taxon>
        <taxon>Viridiplantae</taxon>
        <taxon>Streptophyta</taxon>
        <taxon>Embryophyta</taxon>
        <taxon>Bryophyta</taxon>
        <taxon>Bryophytina</taxon>
        <taxon>Bryopsida</taxon>
        <taxon>Dicranidae</taxon>
        <taxon>Pseudoditrichales</taxon>
        <taxon>Ditrichaceae</taxon>
        <taxon>Ceratodon</taxon>
    </lineage>
</organism>
<comment type="caution">
    <text evidence="2">The sequence shown here is derived from an EMBL/GenBank/DDBJ whole genome shotgun (WGS) entry which is preliminary data.</text>
</comment>
<accession>A0A8T0JDZ9</accession>
<evidence type="ECO:0000313" key="3">
    <source>
        <dbReference type="Proteomes" id="UP000822688"/>
    </source>
</evidence>
<keyword evidence="3" id="KW-1185">Reference proteome</keyword>
<reference evidence="2" key="1">
    <citation type="submission" date="2020-06" db="EMBL/GenBank/DDBJ databases">
        <title>WGS assembly of Ceratodon purpureus strain R40.</title>
        <authorList>
            <person name="Carey S.B."/>
            <person name="Jenkins J."/>
            <person name="Shu S."/>
            <person name="Lovell J.T."/>
            <person name="Sreedasyam A."/>
            <person name="Maumus F."/>
            <person name="Tiley G.P."/>
            <person name="Fernandez-Pozo N."/>
            <person name="Barry K."/>
            <person name="Chen C."/>
            <person name="Wang M."/>
            <person name="Lipzen A."/>
            <person name="Daum C."/>
            <person name="Saski C.A."/>
            <person name="Payton A.C."/>
            <person name="Mcbreen J.C."/>
            <person name="Conrad R.E."/>
            <person name="Kollar L.M."/>
            <person name="Olsson S."/>
            <person name="Huttunen S."/>
            <person name="Landis J.B."/>
            <person name="Wickett N.J."/>
            <person name="Johnson M.G."/>
            <person name="Rensing S.A."/>
            <person name="Grimwood J."/>
            <person name="Schmutz J."/>
            <person name="Mcdaniel S.F."/>
        </authorList>
    </citation>
    <scope>NUCLEOTIDE SEQUENCE</scope>
    <source>
        <strain evidence="2">R40</strain>
    </source>
</reference>
<feature type="region of interest" description="Disordered" evidence="1">
    <location>
        <begin position="50"/>
        <end position="70"/>
    </location>
</feature>
<evidence type="ECO:0000313" key="2">
    <source>
        <dbReference type="EMBL" id="KAG0593312.1"/>
    </source>
</evidence>